<dbReference type="GO" id="GO:0000155">
    <property type="term" value="F:phosphorelay sensor kinase activity"/>
    <property type="evidence" value="ECO:0007669"/>
    <property type="project" value="InterPro"/>
</dbReference>
<dbReference type="InterPro" id="IPR003660">
    <property type="entry name" value="HAMP_dom"/>
</dbReference>
<evidence type="ECO:0000256" key="3">
    <source>
        <dbReference type="ARBA" id="ARBA00012438"/>
    </source>
</evidence>
<evidence type="ECO:0000259" key="7">
    <source>
        <dbReference type="PROSITE" id="PS50109"/>
    </source>
</evidence>
<feature type="transmembrane region" description="Helical" evidence="6">
    <location>
        <begin position="7"/>
        <end position="26"/>
    </location>
</feature>
<dbReference type="Pfam" id="PF00672">
    <property type="entry name" value="HAMP"/>
    <property type="match status" value="1"/>
</dbReference>
<feature type="transmembrane region" description="Helical" evidence="6">
    <location>
        <begin position="292"/>
        <end position="312"/>
    </location>
</feature>
<dbReference type="InterPro" id="IPR036097">
    <property type="entry name" value="HisK_dim/P_sf"/>
</dbReference>
<gene>
    <name evidence="9" type="ORF">OLMES_0195</name>
</gene>
<dbReference type="SUPFAM" id="SSF55874">
    <property type="entry name" value="ATPase domain of HSP90 chaperone/DNA topoisomerase II/histidine kinase"/>
    <property type="match status" value="1"/>
</dbReference>
<dbReference type="RefSeq" id="WP_157678089.1">
    <property type="nucleotide sequence ID" value="NZ_CP021425.1"/>
</dbReference>
<evidence type="ECO:0000313" key="9">
    <source>
        <dbReference type="EMBL" id="ARU54302.1"/>
    </source>
</evidence>
<dbReference type="OrthoDB" id="6724607at2"/>
<dbReference type="Proteomes" id="UP000196027">
    <property type="component" value="Chromosome"/>
</dbReference>
<dbReference type="EMBL" id="CP021425">
    <property type="protein sequence ID" value="ARU54302.1"/>
    <property type="molecule type" value="Genomic_DNA"/>
</dbReference>
<dbReference type="PROSITE" id="PS50109">
    <property type="entry name" value="HIS_KIN"/>
    <property type="match status" value="1"/>
</dbReference>
<keyword evidence="4" id="KW-0597">Phosphoprotein</keyword>
<dbReference type="PROSITE" id="PS50885">
    <property type="entry name" value="HAMP"/>
    <property type="match status" value="1"/>
</dbReference>
<dbReference type="PANTHER" id="PTHR45339:SF5">
    <property type="entry name" value="HISTIDINE KINASE"/>
    <property type="match status" value="1"/>
</dbReference>
<dbReference type="GO" id="GO:0016020">
    <property type="term" value="C:membrane"/>
    <property type="evidence" value="ECO:0007669"/>
    <property type="project" value="UniProtKB-SubCell"/>
</dbReference>
<dbReference type="CDD" id="cd06225">
    <property type="entry name" value="HAMP"/>
    <property type="match status" value="1"/>
</dbReference>
<evidence type="ECO:0000256" key="2">
    <source>
        <dbReference type="ARBA" id="ARBA00004370"/>
    </source>
</evidence>
<accession>A0A1Y0I1H9</accession>
<comment type="subcellular location">
    <subcellularLocation>
        <location evidence="2">Membrane</location>
    </subcellularLocation>
</comment>
<organism evidence="9 10">
    <name type="scientific">Oleiphilus messinensis</name>
    <dbReference type="NCBI Taxonomy" id="141451"/>
    <lineage>
        <taxon>Bacteria</taxon>
        <taxon>Pseudomonadati</taxon>
        <taxon>Pseudomonadota</taxon>
        <taxon>Gammaproteobacteria</taxon>
        <taxon>Oceanospirillales</taxon>
        <taxon>Oleiphilaceae</taxon>
        <taxon>Oleiphilus</taxon>
    </lineage>
</organism>
<reference evidence="9 10" key="1">
    <citation type="submission" date="2017-05" db="EMBL/GenBank/DDBJ databases">
        <title>Genomic insights into alkan degradation activity of Oleiphilus messinensis.</title>
        <authorList>
            <person name="Kozyavkin S.A."/>
            <person name="Slesarev A.I."/>
            <person name="Golyshin P.N."/>
            <person name="Korzhenkov A."/>
            <person name="Golyshina O.N."/>
            <person name="Toshchakov S.V."/>
        </authorList>
    </citation>
    <scope>NUCLEOTIDE SEQUENCE [LARGE SCALE GENOMIC DNA]</scope>
    <source>
        <strain evidence="9 10">ME102</strain>
    </source>
</reference>
<dbReference type="SMART" id="SM00304">
    <property type="entry name" value="HAMP"/>
    <property type="match status" value="1"/>
</dbReference>
<keyword evidence="6" id="KW-1133">Transmembrane helix</keyword>
<dbReference type="Gene3D" id="3.30.565.10">
    <property type="entry name" value="Histidine kinase-like ATPase, C-terminal domain"/>
    <property type="match status" value="1"/>
</dbReference>
<dbReference type="KEGG" id="ome:OLMES_0195"/>
<evidence type="ECO:0000256" key="5">
    <source>
        <dbReference type="ARBA" id="ARBA00022679"/>
    </source>
</evidence>
<evidence type="ECO:0000256" key="4">
    <source>
        <dbReference type="ARBA" id="ARBA00022553"/>
    </source>
</evidence>
<dbReference type="Pfam" id="PF00512">
    <property type="entry name" value="HisKA"/>
    <property type="match status" value="1"/>
</dbReference>
<proteinExistence type="predicted"/>
<dbReference type="CDD" id="cd00082">
    <property type="entry name" value="HisKA"/>
    <property type="match status" value="1"/>
</dbReference>
<name>A0A1Y0I1H9_9GAMM</name>
<sequence>MNISNKLGIAFVSSIFLVGFTAYYGMLEVEENFNDVIKSETLKVESALEMEINLNEAGSSLFVYLTDPNPVLLDRFSRDISELHHYFNQIQQEARLAGEGLETLEVVRVKITKFESSAENLISVVDRQNLLILERRSLLDEDIEPLLDNELQPSINENEPDFIDKLRAFMELEINIHELISAVRGYLLRHDAYLKDRIADSISDFEYWHSTLEHLELTPLQHEKFNKLLVYFADIKSMSIQILDMEDRKAAIVLDMEQLMAELDVLFDTKIQRRAENEIVEARAQTLSIITLIEWVIIGTVLLGLIMTYLIISPITRNIRELSRGIVDMRSGNAAAVHIDSKDEFGQLANAFNEMSGAIQEKTKSLEAINTELENQIAMRREAVSDKDKADAANEAKSVFLTSMSHEIRTPLNAVIGLTELTLRSDLSERQREQLKRVVSSGKNLLGLINHILDYSKIEAGDLRLESVDFGLDEVLSSMADIVYLKAEENGSEVIINVKEDVPTRLIGDPLRIGQILINLAGNAAKFTENGNIIITVEK</sequence>
<keyword evidence="6" id="KW-0812">Transmembrane</keyword>
<feature type="domain" description="Histidine kinase" evidence="7">
    <location>
        <begin position="403"/>
        <end position="539"/>
    </location>
</feature>
<dbReference type="SUPFAM" id="SSF47384">
    <property type="entry name" value="Homodimeric domain of signal transducing histidine kinase"/>
    <property type="match status" value="1"/>
</dbReference>
<evidence type="ECO:0000256" key="6">
    <source>
        <dbReference type="SAM" id="Phobius"/>
    </source>
</evidence>
<comment type="catalytic activity">
    <reaction evidence="1">
        <text>ATP + protein L-histidine = ADP + protein N-phospho-L-histidine.</text>
        <dbReference type="EC" id="2.7.13.3"/>
    </reaction>
</comment>
<dbReference type="InterPro" id="IPR036890">
    <property type="entry name" value="HATPase_C_sf"/>
</dbReference>
<keyword evidence="5" id="KW-0808">Transferase</keyword>
<dbReference type="EC" id="2.7.13.3" evidence="3"/>
<evidence type="ECO:0000259" key="8">
    <source>
        <dbReference type="PROSITE" id="PS50885"/>
    </source>
</evidence>
<protein>
    <recommendedName>
        <fullName evidence="3">histidine kinase</fullName>
        <ecNumber evidence="3">2.7.13.3</ecNumber>
    </recommendedName>
</protein>
<keyword evidence="6" id="KW-0472">Membrane</keyword>
<dbReference type="Gene3D" id="1.10.287.130">
    <property type="match status" value="1"/>
</dbReference>
<dbReference type="InterPro" id="IPR003661">
    <property type="entry name" value="HisK_dim/P_dom"/>
</dbReference>
<evidence type="ECO:0000256" key="1">
    <source>
        <dbReference type="ARBA" id="ARBA00000085"/>
    </source>
</evidence>
<feature type="domain" description="HAMP" evidence="8">
    <location>
        <begin position="313"/>
        <end position="364"/>
    </location>
</feature>
<dbReference type="AlphaFoldDB" id="A0A1Y0I1H9"/>
<evidence type="ECO:0000313" key="10">
    <source>
        <dbReference type="Proteomes" id="UP000196027"/>
    </source>
</evidence>
<dbReference type="Gene3D" id="6.10.340.10">
    <property type="match status" value="1"/>
</dbReference>
<keyword evidence="10" id="KW-1185">Reference proteome</keyword>
<dbReference type="PANTHER" id="PTHR45339">
    <property type="entry name" value="HYBRID SIGNAL TRANSDUCTION HISTIDINE KINASE J"/>
    <property type="match status" value="1"/>
</dbReference>
<dbReference type="SUPFAM" id="SSF158472">
    <property type="entry name" value="HAMP domain-like"/>
    <property type="match status" value="1"/>
</dbReference>
<dbReference type="InterPro" id="IPR005467">
    <property type="entry name" value="His_kinase_dom"/>
</dbReference>
<dbReference type="SMART" id="SM00388">
    <property type="entry name" value="HisKA"/>
    <property type="match status" value="1"/>
</dbReference>